<organism evidence="2 3">
    <name type="scientific">Botryosphaeria dothidea</name>
    <dbReference type="NCBI Taxonomy" id="55169"/>
    <lineage>
        <taxon>Eukaryota</taxon>
        <taxon>Fungi</taxon>
        <taxon>Dikarya</taxon>
        <taxon>Ascomycota</taxon>
        <taxon>Pezizomycotina</taxon>
        <taxon>Dothideomycetes</taxon>
        <taxon>Dothideomycetes incertae sedis</taxon>
        <taxon>Botryosphaeriales</taxon>
        <taxon>Botryosphaeriaceae</taxon>
        <taxon>Botryosphaeria</taxon>
    </lineage>
</organism>
<feature type="region of interest" description="Disordered" evidence="1">
    <location>
        <begin position="1"/>
        <end position="31"/>
    </location>
</feature>
<proteinExistence type="predicted"/>
<dbReference type="PANTHER" id="PTHR37012:SF2">
    <property type="entry name" value="BZIP DOMAIN-CONTAINING PROTEIN-RELATED"/>
    <property type="match status" value="1"/>
</dbReference>
<name>A0A8H4IZQ6_9PEZI</name>
<dbReference type="OrthoDB" id="10261951at2759"/>
<dbReference type="EMBL" id="WWBZ02000014">
    <property type="protein sequence ID" value="KAF4310595.1"/>
    <property type="molecule type" value="Genomic_DNA"/>
</dbReference>
<protein>
    <submittedName>
        <fullName evidence="2">tRNA 2 -phosphotransferase 1 protein</fullName>
    </submittedName>
</protein>
<evidence type="ECO:0000313" key="3">
    <source>
        <dbReference type="Proteomes" id="UP000572817"/>
    </source>
</evidence>
<accession>A0A8H4IZQ6</accession>
<comment type="caution">
    <text evidence="2">The sequence shown here is derived from an EMBL/GenBank/DDBJ whole genome shotgun (WGS) entry which is preliminary data.</text>
</comment>
<evidence type="ECO:0000313" key="2">
    <source>
        <dbReference type="EMBL" id="KAF4310595.1"/>
    </source>
</evidence>
<keyword evidence="3" id="KW-1185">Reference proteome</keyword>
<reference evidence="2" key="1">
    <citation type="submission" date="2020-04" db="EMBL/GenBank/DDBJ databases">
        <title>Genome Assembly and Annotation of Botryosphaeria dothidea sdau 11-99, a Latent Pathogen of Apple Fruit Ring Rot in China.</title>
        <authorList>
            <person name="Yu C."/>
            <person name="Diao Y."/>
            <person name="Lu Q."/>
            <person name="Zhao J."/>
            <person name="Cui S."/>
            <person name="Peng C."/>
            <person name="He B."/>
            <person name="Liu H."/>
        </authorList>
    </citation>
    <scope>NUCLEOTIDE SEQUENCE [LARGE SCALE GENOMIC DNA]</scope>
    <source>
        <strain evidence="2">Sdau11-99</strain>
    </source>
</reference>
<dbReference type="CDD" id="cd14688">
    <property type="entry name" value="bZIP_YAP"/>
    <property type="match status" value="1"/>
</dbReference>
<feature type="region of interest" description="Disordered" evidence="1">
    <location>
        <begin position="114"/>
        <end position="182"/>
    </location>
</feature>
<dbReference type="GO" id="GO:0016740">
    <property type="term" value="F:transferase activity"/>
    <property type="evidence" value="ECO:0007669"/>
    <property type="project" value="UniProtKB-KW"/>
</dbReference>
<gene>
    <name evidence="2" type="ORF">GTA08_BOTSDO13861</name>
</gene>
<dbReference type="AlphaFoldDB" id="A0A8H4IZQ6"/>
<dbReference type="PANTHER" id="PTHR37012">
    <property type="entry name" value="B-ZIP TRANSCRIPTION FACTOR (EUROFUNG)-RELATED"/>
    <property type="match status" value="1"/>
</dbReference>
<evidence type="ECO:0000256" key="1">
    <source>
        <dbReference type="SAM" id="MobiDB-lite"/>
    </source>
</evidence>
<dbReference type="Proteomes" id="UP000572817">
    <property type="component" value="Unassembled WGS sequence"/>
</dbReference>
<sequence>MRSKNTQSAADDAAASLRKRKQNRISQQCLREKKNAASSSFFEQLSADVRALREGCERSGQVDTAELLAINEGLVEENRNLREALLRMRKKLLSLSSAADCAADDPIFQKMLAKEPETPAPDSNGNGVGTNKRRKYSSAVGQKGRSGSSDASVDEPFHRDDLSPDNAYVRIHGDGSDSMPAAPDHLGTEGQPDLSFYAQDMTIKETCPDFPGVVKSPNDLLSSLAFPIATLPQLSMPNSAVLDAWMSRSVGEIDGVKKGAVVRRIVERDMVERLAEIAVHLIFDDTGLGRWINTLDGAREFLKSVVTCRIMLGCATPTDVLDGLETDWPAWSTSTRPLIVDLIAWPSLRDQMIFHSSFYDLDEMTEDIINYTVADIPEQRIALQLYSRPPNPFPYVPRPDENTSDTPFKFSTNEHTLKILQIQNQELYDIISRRMEAPASGDGTDQPCFGIPGSPQSECIPAKTCTSKKFKGWKLSTIFFKKYPFLQCPSLSSVYPFCPASKISCS</sequence>